<dbReference type="InterPro" id="IPR045119">
    <property type="entry name" value="SUN1-5"/>
</dbReference>
<keyword evidence="9" id="KW-1185">Reference proteome</keyword>
<keyword evidence="4 6" id="KW-0472">Membrane</keyword>
<dbReference type="InterPro" id="IPR008979">
    <property type="entry name" value="Galactose-bd-like_sf"/>
</dbReference>
<evidence type="ECO:0000256" key="6">
    <source>
        <dbReference type="SAM" id="Phobius"/>
    </source>
</evidence>
<dbReference type="Gene3D" id="2.60.120.260">
    <property type="entry name" value="Galactose-binding domain-like"/>
    <property type="match status" value="1"/>
</dbReference>
<protein>
    <submittedName>
        <fullName evidence="8">SUN domain-containing protein 3-like</fullName>
    </submittedName>
</protein>
<reference evidence="8 9" key="1">
    <citation type="submission" date="2024-01" db="EMBL/GenBank/DDBJ databases">
        <authorList>
            <person name="Alioto T."/>
            <person name="Alioto T."/>
            <person name="Gomez Garrido J."/>
        </authorList>
    </citation>
    <scope>NUCLEOTIDE SEQUENCE [LARGE SCALE GENOMIC DNA]</scope>
</reference>
<feature type="transmembrane region" description="Helical" evidence="6">
    <location>
        <begin position="72"/>
        <end position="91"/>
    </location>
</feature>
<dbReference type="AlphaFoldDB" id="A0AAV1PC83"/>
<dbReference type="GO" id="GO:0034993">
    <property type="term" value="C:meiotic nuclear membrane microtubule tethering complex"/>
    <property type="evidence" value="ECO:0007669"/>
    <property type="project" value="TreeGrafter"/>
</dbReference>
<dbReference type="GO" id="GO:0005637">
    <property type="term" value="C:nuclear inner membrane"/>
    <property type="evidence" value="ECO:0007669"/>
    <property type="project" value="UniProtKB-SubCell"/>
</dbReference>
<keyword evidence="3 6" id="KW-1133">Transmembrane helix</keyword>
<dbReference type="PANTHER" id="PTHR12911:SF22">
    <property type="entry name" value="SUN DOMAIN-CONTAINING PROTEIN 2"/>
    <property type="match status" value="1"/>
</dbReference>
<evidence type="ECO:0000313" key="8">
    <source>
        <dbReference type="EMBL" id="CAK6969517.1"/>
    </source>
</evidence>
<dbReference type="InterPro" id="IPR012919">
    <property type="entry name" value="SUN_dom"/>
</dbReference>
<dbReference type="Pfam" id="PF07738">
    <property type="entry name" value="Sad1_UNC"/>
    <property type="match status" value="1"/>
</dbReference>
<dbReference type="GO" id="GO:0043495">
    <property type="term" value="F:protein-membrane adaptor activity"/>
    <property type="evidence" value="ECO:0007669"/>
    <property type="project" value="TreeGrafter"/>
</dbReference>
<comment type="caution">
    <text evidence="8">The sequence shown here is derived from an EMBL/GenBank/DDBJ whole genome shotgun (WGS) entry which is preliminary data.</text>
</comment>
<evidence type="ECO:0000256" key="4">
    <source>
        <dbReference type="ARBA" id="ARBA00023136"/>
    </source>
</evidence>
<gene>
    <name evidence="8" type="ORF">FSCOSCO3_A031148</name>
</gene>
<dbReference type="SUPFAM" id="SSF49785">
    <property type="entry name" value="Galactose-binding domain-like"/>
    <property type="match status" value="1"/>
</dbReference>
<dbReference type="PANTHER" id="PTHR12911">
    <property type="entry name" value="SAD1/UNC-84-LIKE PROTEIN-RELATED"/>
    <property type="match status" value="1"/>
</dbReference>
<sequence length="311" mass="35874">MMDYDENRASYIDMMEYNDIDCDETPHTRRTQHNGTQTDWTTETTTTQTRTTWKTANTRNNSREPLTSLRNFGNCLFLIFLVLGVTSYLQLYSDFIKLQQEVETFLPQAHQMPNFALESQGARVLPSRSSDTYWPQENFRTWDKLFSWWHSPKAQRQVIQAYTPLQPGNCWSFSGELGHLFVSLSHPVSITHVTLGHIKFSQSPYTSHQSVASAPRSFSIYGMTTEDEEGTFLGSSVYNQDGTSYQTFKVKPDKGVFRYVKLQVESNWGNEECTCLYNFRVHGIPPAYLHAHSAGREVYVREKGLNGDYIF</sequence>
<evidence type="ECO:0000256" key="1">
    <source>
        <dbReference type="ARBA" id="ARBA00004540"/>
    </source>
</evidence>
<feature type="domain" description="SUN" evidence="7">
    <location>
        <begin position="121"/>
        <end position="286"/>
    </location>
</feature>
<proteinExistence type="predicted"/>
<evidence type="ECO:0000256" key="2">
    <source>
        <dbReference type="ARBA" id="ARBA00022692"/>
    </source>
</evidence>
<dbReference type="PROSITE" id="PS51469">
    <property type="entry name" value="SUN"/>
    <property type="match status" value="1"/>
</dbReference>
<evidence type="ECO:0000256" key="3">
    <source>
        <dbReference type="ARBA" id="ARBA00022989"/>
    </source>
</evidence>
<name>A0AAV1PC83_SCOSC</name>
<evidence type="ECO:0000313" key="9">
    <source>
        <dbReference type="Proteomes" id="UP001314229"/>
    </source>
</evidence>
<feature type="region of interest" description="Disordered" evidence="5">
    <location>
        <begin position="23"/>
        <end position="51"/>
    </location>
</feature>
<evidence type="ECO:0000259" key="7">
    <source>
        <dbReference type="PROSITE" id="PS51469"/>
    </source>
</evidence>
<organism evidence="8 9">
    <name type="scientific">Scomber scombrus</name>
    <name type="common">Atlantic mackerel</name>
    <name type="synonym">Scomber vernalis</name>
    <dbReference type="NCBI Taxonomy" id="13677"/>
    <lineage>
        <taxon>Eukaryota</taxon>
        <taxon>Metazoa</taxon>
        <taxon>Chordata</taxon>
        <taxon>Craniata</taxon>
        <taxon>Vertebrata</taxon>
        <taxon>Euteleostomi</taxon>
        <taxon>Actinopterygii</taxon>
        <taxon>Neopterygii</taxon>
        <taxon>Teleostei</taxon>
        <taxon>Neoteleostei</taxon>
        <taxon>Acanthomorphata</taxon>
        <taxon>Pelagiaria</taxon>
        <taxon>Scombriformes</taxon>
        <taxon>Scombridae</taxon>
        <taxon>Scomber</taxon>
    </lineage>
</organism>
<comment type="subcellular location">
    <subcellularLocation>
        <location evidence="1">Nucleus inner membrane</location>
    </subcellularLocation>
</comment>
<dbReference type="Proteomes" id="UP001314229">
    <property type="component" value="Unassembled WGS sequence"/>
</dbReference>
<dbReference type="EMBL" id="CAWUFR010000137">
    <property type="protein sequence ID" value="CAK6969517.1"/>
    <property type="molecule type" value="Genomic_DNA"/>
</dbReference>
<accession>A0AAV1PC83</accession>
<evidence type="ECO:0000256" key="5">
    <source>
        <dbReference type="SAM" id="MobiDB-lite"/>
    </source>
</evidence>
<keyword evidence="2 6" id="KW-0812">Transmembrane</keyword>
<feature type="compositionally biased region" description="Low complexity" evidence="5">
    <location>
        <begin position="36"/>
        <end position="51"/>
    </location>
</feature>